<sequence>MPRVGQNETFKDKDGSPGQKLYLSPLHNNNSVDEWDFSFNHLSDPPLPMLTGILSKVIDHGADRYVKGISSSISAAFKFQNSSERLDQTLQRNEY</sequence>
<proteinExistence type="predicted"/>
<protein>
    <submittedName>
        <fullName evidence="2">Uncharacterized protein</fullName>
    </submittedName>
</protein>
<feature type="region of interest" description="Disordered" evidence="1">
    <location>
        <begin position="1"/>
        <end position="24"/>
    </location>
</feature>
<dbReference type="EnsemblPlants" id="Kaladp0011s1152.1.v1.1">
    <property type="protein sequence ID" value="Kaladp0011s1152.1.v1.1.CDS.1"/>
    <property type="gene ID" value="Kaladp0011s1152.v1.1"/>
</dbReference>
<dbReference type="Gramene" id="Kaladp0011s1152.1.v1.1">
    <property type="protein sequence ID" value="Kaladp0011s1152.1.v1.1.CDS.1"/>
    <property type="gene ID" value="Kaladp0011s1152.v1.1"/>
</dbReference>
<reference evidence="2" key="1">
    <citation type="submission" date="2021-01" db="UniProtKB">
        <authorList>
            <consortium name="EnsemblPlants"/>
        </authorList>
    </citation>
    <scope>IDENTIFICATION</scope>
</reference>
<dbReference type="Proteomes" id="UP000594263">
    <property type="component" value="Unplaced"/>
</dbReference>
<accession>A0A7N0SX54</accession>
<keyword evidence="3" id="KW-1185">Reference proteome</keyword>
<evidence type="ECO:0000313" key="2">
    <source>
        <dbReference type="EnsemblPlants" id="Kaladp0011s1152.1.v1.1.CDS.1"/>
    </source>
</evidence>
<name>A0A7N0SX54_KALFE</name>
<organism evidence="2 3">
    <name type="scientific">Kalanchoe fedtschenkoi</name>
    <name type="common">Lavender scallops</name>
    <name type="synonym">South American air plant</name>
    <dbReference type="NCBI Taxonomy" id="63787"/>
    <lineage>
        <taxon>Eukaryota</taxon>
        <taxon>Viridiplantae</taxon>
        <taxon>Streptophyta</taxon>
        <taxon>Embryophyta</taxon>
        <taxon>Tracheophyta</taxon>
        <taxon>Spermatophyta</taxon>
        <taxon>Magnoliopsida</taxon>
        <taxon>eudicotyledons</taxon>
        <taxon>Gunneridae</taxon>
        <taxon>Pentapetalae</taxon>
        <taxon>Saxifragales</taxon>
        <taxon>Crassulaceae</taxon>
        <taxon>Kalanchoe</taxon>
    </lineage>
</organism>
<evidence type="ECO:0000313" key="3">
    <source>
        <dbReference type="Proteomes" id="UP000594263"/>
    </source>
</evidence>
<evidence type="ECO:0000256" key="1">
    <source>
        <dbReference type="SAM" id="MobiDB-lite"/>
    </source>
</evidence>
<dbReference type="AlphaFoldDB" id="A0A7N0SX54"/>